<gene>
    <name evidence="9" type="ORF">EV421DRAFT_946622</name>
</gene>
<dbReference type="SMART" id="SM00066">
    <property type="entry name" value="GAL4"/>
    <property type="match status" value="4"/>
</dbReference>
<evidence type="ECO:0000256" key="5">
    <source>
        <dbReference type="ARBA" id="ARBA00023163"/>
    </source>
</evidence>
<dbReference type="PROSITE" id="PS50048">
    <property type="entry name" value="ZN2_CY6_FUNGAL_2"/>
    <property type="match status" value="4"/>
</dbReference>
<name>A0AA39M5U0_9AGAR</name>
<dbReference type="Pfam" id="PF00172">
    <property type="entry name" value="Zn_clus"/>
    <property type="match status" value="3"/>
</dbReference>
<evidence type="ECO:0000259" key="8">
    <source>
        <dbReference type="PROSITE" id="PS50048"/>
    </source>
</evidence>
<dbReference type="Gene3D" id="4.10.240.10">
    <property type="entry name" value="Zn(2)-C6 fungal-type DNA-binding domain"/>
    <property type="match status" value="3"/>
</dbReference>
<dbReference type="InterPro" id="IPR050335">
    <property type="entry name" value="ERT1_acuK_gluconeogen_tf"/>
</dbReference>
<protein>
    <recommendedName>
        <fullName evidence="7">Transcription activator of gluconeogenesis ERT1</fullName>
    </recommendedName>
</protein>
<organism evidence="9 10">
    <name type="scientific">Armillaria borealis</name>
    <dbReference type="NCBI Taxonomy" id="47425"/>
    <lineage>
        <taxon>Eukaryota</taxon>
        <taxon>Fungi</taxon>
        <taxon>Dikarya</taxon>
        <taxon>Basidiomycota</taxon>
        <taxon>Agaricomycotina</taxon>
        <taxon>Agaricomycetes</taxon>
        <taxon>Agaricomycetidae</taxon>
        <taxon>Agaricales</taxon>
        <taxon>Marasmiineae</taxon>
        <taxon>Physalacriaceae</taxon>
        <taxon>Armillaria</taxon>
    </lineage>
</organism>
<evidence type="ECO:0000256" key="1">
    <source>
        <dbReference type="ARBA" id="ARBA00022723"/>
    </source>
</evidence>
<dbReference type="CDD" id="cd00067">
    <property type="entry name" value="GAL4"/>
    <property type="match status" value="2"/>
</dbReference>
<comment type="caution">
    <text evidence="9">The sequence shown here is derived from an EMBL/GenBank/DDBJ whole genome shotgun (WGS) entry which is preliminary data.</text>
</comment>
<keyword evidence="1" id="KW-0479">Metal-binding</keyword>
<dbReference type="GO" id="GO:0008270">
    <property type="term" value="F:zinc ion binding"/>
    <property type="evidence" value="ECO:0007669"/>
    <property type="project" value="InterPro"/>
</dbReference>
<evidence type="ECO:0000256" key="4">
    <source>
        <dbReference type="ARBA" id="ARBA00023125"/>
    </source>
</evidence>
<feature type="domain" description="Zn(2)-C6 fungal-type" evidence="8">
    <location>
        <begin position="184"/>
        <end position="213"/>
    </location>
</feature>
<dbReference type="PANTHER" id="PTHR47659:SF7">
    <property type="entry name" value="FUNGAL TRANSCRIPTIONAL REGULATORY PROTEIN, N-TERMINAL DOMAIN-CONTAINING PROTEIN"/>
    <property type="match status" value="1"/>
</dbReference>
<keyword evidence="5" id="KW-0804">Transcription</keyword>
<dbReference type="InterPro" id="IPR001138">
    <property type="entry name" value="Zn2Cys6_DnaBD"/>
</dbReference>
<dbReference type="EMBL" id="JAUEPT010000413">
    <property type="protein sequence ID" value="KAK0421625.1"/>
    <property type="molecule type" value="Genomic_DNA"/>
</dbReference>
<dbReference type="Proteomes" id="UP001175226">
    <property type="component" value="Unassembled WGS sequence"/>
</dbReference>
<dbReference type="PROSITE" id="PS00463">
    <property type="entry name" value="ZN2_CY6_FUNGAL_1"/>
    <property type="match status" value="1"/>
</dbReference>
<keyword evidence="2" id="KW-0862">Zinc</keyword>
<feature type="domain" description="Zn(2)-C6 fungal-type" evidence="8">
    <location>
        <begin position="85"/>
        <end position="114"/>
    </location>
</feature>
<feature type="domain" description="Zn(2)-C6 fungal-type" evidence="8">
    <location>
        <begin position="227"/>
        <end position="254"/>
    </location>
</feature>
<dbReference type="GO" id="GO:0003677">
    <property type="term" value="F:DNA binding"/>
    <property type="evidence" value="ECO:0007669"/>
    <property type="project" value="UniProtKB-KW"/>
</dbReference>
<evidence type="ECO:0000313" key="9">
    <source>
        <dbReference type="EMBL" id="KAK0421625.1"/>
    </source>
</evidence>
<evidence type="ECO:0000313" key="10">
    <source>
        <dbReference type="Proteomes" id="UP001175226"/>
    </source>
</evidence>
<keyword evidence="4" id="KW-0238">DNA-binding</keyword>
<accession>A0AA39M5U0</accession>
<reference evidence="9" key="1">
    <citation type="submission" date="2023-06" db="EMBL/GenBank/DDBJ databases">
        <authorList>
            <consortium name="Lawrence Berkeley National Laboratory"/>
            <person name="Ahrendt S."/>
            <person name="Sahu N."/>
            <person name="Indic B."/>
            <person name="Wong-Bajracharya J."/>
            <person name="Merenyi Z."/>
            <person name="Ke H.-M."/>
            <person name="Monk M."/>
            <person name="Kocsube S."/>
            <person name="Drula E."/>
            <person name="Lipzen A."/>
            <person name="Balint B."/>
            <person name="Henrissat B."/>
            <person name="Andreopoulos B."/>
            <person name="Martin F.M."/>
            <person name="Harder C.B."/>
            <person name="Rigling D."/>
            <person name="Ford K.L."/>
            <person name="Foster G.D."/>
            <person name="Pangilinan J."/>
            <person name="Papanicolaou A."/>
            <person name="Barry K."/>
            <person name="LaButti K."/>
            <person name="Viragh M."/>
            <person name="Koriabine M."/>
            <person name="Yan M."/>
            <person name="Riley R."/>
            <person name="Champramary S."/>
            <person name="Plett K.L."/>
            <person name="Tsai I.J."/>
            <person name="Slot J."/>
            <person name="Sipos G."/>
            <person name="Plett J."/>
            <person name="Nagy L.G."/>
            <person name="Grigoriev I.V."/>
        </authorList>
    </citation>
    <scope>NUCLEOTIDE SEQUENCE</scope>
    <source>
        <strain evidence="9">FPL87.14</strain>
    </source>
</reference>
<proteinExistence type="predicted"/>
<dbReference type="InterPro" id="IPR036864">
    <property type="entry name" value="Zn2-C6_fun-type_DNA-bd_sf"/>
</dbReference>
<evidence type="ECO:0000256" key="6">
    <source>
        <dbReference type="ARBA" id="ARBA00023242"/>
    </source>
</evidence>
<keyword evidence="6" id="KW-0539">Nucleus</keyword>
<feature type="domain" description="Zn(2)-C6 fungal-type" evidence="8">
    <location>
        <begin position="144"/>
        <end position="173"/>
    </location>
</feature>
<dbReference type="GO" id="GO:0000981">
    <property type="term" value="F:DNA-binding transcription factor activity, RNA polymerase II-specific"/>
    <property type="evidence" value="ECO:0007669"/>
    <property type="project" value="InterPro"/>
</dbReference>
<keyword evidence="3" id="KW-0805">Transcription regulation</keyword>
<dbReference type="AlphaFoldDB" id="A0AA39M5U0"/>
<dbReference type="PANTHER" id="PTHR47659">
    <property type="entry name" value="ZN(II)2CYS6 TRANSCRIPTION FACTOR (EUROFUNG)-RELATED"/>
    <property type="match status" value="1"/>
</dbReference>
<evidence type="ECO:0000256" key="3">
    <source>
        <dbReference type="ARBA" id="ARBA00023015"/>
    </source>
</evidence>
<keyword evidence="10" id="KW-1185">Reference proteome</keyword>
<dbReference type="SUPFAM" id="SSF57701">
    <property type="entry name" value="Zn2/Cys6 DNA-binding domain"/>
    <property type="match status" value="4"/>
</dbReference>
<evidence type="ECO:0000256" key="2">
    <source>
        <dbReference type="ARBA" id="ARBA00022833"/>
    </source>
</evidence>
<evidence type="ECO:0000256" key="7">
    <source>
        <dbReference type="ARBA" id="ARBA00040903"/>
    </source>
</evidence>
<sequence length="370" mass="41564">MNPPSHLLPHQQPVDMSLLSFSLGKALKNGKRTDQACMFRCPTVRSRLISSTGLLNLRDKVGCDGNRPCGVCTKKGYTPDQCVTGCGPCRRARVRCEDGAPCQRCREMGVSCVDANADARRGIQQNSVPSRSSRPNGRERVKLACEACRKDNKKCDEQRPCGRCVIRKKDCVMLERGPKSTKLRCEGCRKANRRCDDLRPCGPCRNANEECINTKRQGGHGHRVKQACLNCRRDKIRCNGERPCTHCDRKNYECIDRACKSCSSAGYPHLCNHRAEEPSGIIEPRRSLSDSIQPVEQLVMEQLPPQSQTSMFSVPYFFPHQHPPMGASPIYENSTPTYYPVIDPNLDRPSLVISAIRPHRTFVVRLFFSV</sequence>